<sequence length="381" mass="43294">MENNTTKAISYGDRVRKKRARQNKTIIIVGISVCLLLPIILCIILFFKVNALQKQLNILMLDQKSTTYEEKSSLFGRRELKEEVTASFGFYSEPIFSFQKDLYYKKSYYNNLYNKLEDYTSSLEESDKNGYNEVEALTGDTDNSKDVSKTLIDTANDLTKENKKNNDGNEFSDKKVYLTFDDGPSIYTEDILEILDKYGVKATFFVIGKTDDHSKRMYKRIVDEGHSLGLHSYSHDYNIIYNSLGDFKKDFMELSNLLYDSTGYRSTIFRFPGGSSNPAGRKTVSAIIDYLSEESIVYFDWNVVNGDATGKELTAAELYNNVMEGIKSHTSSIVLMHDTGTKKSTVESLNRLLKELTEKGVQLLPLHDEVTPVQQVKAGAE</sequence>
<dbReference type="InterPro" id="IPR002509">
    <property type="entry name" value="NODB_dom"/>
</dbReference>
<evidence type="ECO:0000313" key="2">
    <source>
        <dbReference type="Proteomes" id="UP000515561"/>
    </source>
</evidence>
<dbReference type="PANTHER" id="PTHR10587">
    <property type="entry name" value="GLYCOSYL TRANSFERASE-RELATED"/>
    <property type="match status" value="1"/>
</dbReference>
<dbReference type="PROSITE" id="PS51677">
    <property type="entry name" value="NODB"/>
    <property type="match status" value="1"/>
</dbReference>
<gene>
    <name evidence="1" type="ORF">acsn021_30040</name>
</gene>
<name>A0A6S6R8A9_9FIRM</name>
<dbReference type="EMBL" id="AP023367">
    <property type="protein sequence ID" value="BCJ95435.1"/>
    <property type="molecule type" value="Genomic_DNA"/>
</dbReference>
<dbReference type="RefSeq" id="WP_184094717.1">
    <property type="nucleotide sequence ID" value="NZ_AP023367.1"/>
</dbReference>
<proteinExistence type="predicted"/>
<dbReference type="PANTHER" id="PTHR10587:SF125">
    <property type="entry name" value="POLYSACCHARIDE DEACETYLASE YHEN-RELATED"/>
    <property type="match status" value="1"/>
</dbReference>
<dbReference type="Gene3D" id="3.20.20.370">
    <property type="entry name" value="Glycoside hydrolase/deacetylase"/>
    <property type="match status" value="1"/>
</dbReference>
<accession>A0A6S6R8A9</accession>
<dbReference type="GO" id="GO:0016810">
    <property type="term" value="F:hydrolase activity, acting on carbon-nitrogen (but not peptide) bonds"/>
    <property type="evidence" value="ECO:0007669"/>
    <property type="project" value="InterPro"/>
</dbReference>
<protein>
    <submittedName>
        <fullName evidence="1">Uncharacterized protein</fullName>
    </submittedName>
</protein>
<dbReference type="Proteomes" id="UP000515561">
    <property type="component" value="Chromosome"/>
</dbReference>
<keyword evidence="2" id="KW-1185">Reference proteome</keyword>
<evidence type="ECO:0000313" key="1">
    <source>
        <dbReference type="EMBL" id="BCJ95435.1"/>
    </source>
</evidence>
<dbReference type="CDD" id="cd10944">
    <property type="entry name" value="CE4_SmPgdA_like"/>
    <property type="match status" value="1"/>
</dbReference>
<dbReference type="InterPro" id="IPR011330">
    <property type="entry name" value="Glyco_hydro/deAcase_b/a-brl"/>
</dbReference>
<dbReference type="KEGG" id="acel:acsn021_30040"/>
<reference evidence="1 2" key="1">
    <citation type="journal article" date="2016" name="Int. J. Syst. Evol. Microbiol.">
        <title>Descriptions of Anaerotaenia torta gen. nov., sp. nov. and Anaerocolumna cellulosilytica gen. nov., sp. nov. isolated from a methanogenic reactor of cattle waste.</title>
        <authorList>
            <person name="Uek A."/>
            <person name="Ohtaki Y."/>
            <person name="Kaku N."/>
            <person name="Ueki K."/>
        </authorList>
    </citation>
    <scope>NUCLEOTIDE SEQUENCE [LARGE SCALE GENOMIC DNA]</scope>
    <source>
        <strain evidence="1 2">SN021</strain>
    </source>
</reference>
<dbReference type="Pfam" id="PF01522">
    <property type="entry name" value="Polysacc_deac_1"/>
    <property type="match status" value="1"/>
</dbReference>
<organism evidence="1 2">
    <name type="scientific">Anaerocolumna cellulosilytica</name>
    <dbReference type="NCBI Taxonomy" id="433286"/>
    <lineage>
        <taxon>Bacteria</taxon>
        <taxon>Bacillati</taxon>
        <taxon>Bacillota</taxon>
        <taxon>Clostridia</taxon>
        <taxon>Lachnospirales</taxon>
        <taxon>Lachnospiraceae</taxon>
        <taxon>Anaerocolumna</taxon>
    </lineage>
</organism>
<dbReference type="InterPro" id="IPR050248">
    <property type="entry name" value="Polysacc_deacetylase_ArnD"/>
</dbReference>
<dbReference type="AlphaFoldDB" id="A0A6S6R8A9"/>
<dbReference type="SUPFAM" id="SSF88713">
    <property type="entry name" value="Glycoside hydrolase/deacetylase"/>
    <property type="match status" value="1"/>
</dbReference>
<dbReference type="GO" id="GO:0005975">
    <property type="term" value="P:carbohydrate metabolic process"/>
    <property type="evidence" value="ECO:0007669"/>
    <property type="project" value="InterPro"/>
</dbReference>